<dbReference type="Gene3D" id="3.40.50.620">
    <property type="entry name" value="HUPs"/>
    <property type="match status" value="1"/>
</dbReference>
<evidence type="ECO:0000313" key="1">
    <source>
        <dbReference type="EMBL" id="SVC99092.1"/>
    </source>
</evidence>
<dbReference type="AlphaFoldDB" id="A0A382RP99"/>
<sequence>ARNKPLDVLNLAGAGISADKVGVDASHTKVLRLHVPEARQTREKFAGDEAETTKQVLDLLVNESKIFGKNT</sequence>
<name>A0A382RP99_9ZZZZ</name>
<proteinExistence type="predicted"/>
<reference evidence="1" key="1">
    <citation type="submission" date="2018-05" db="EMBL/GenBank/DDBJ databases">
        <authorList>
            <person name="Lanie J.A."/>
            <person name="Ng W.-L."/>
            <person name="Kazmierczak K.M."/>
            <person name="Andrzejewski T.M."/>
            <person name="Davidsen T.M."/>
            <person name="Wayne K.J."/>
            <person name="Tettelin H."/>
            <person name="Glass J.I."/>
            <person name="Rusch D."/>
            <person name="Podicherti R."/>
            <person name="Tsui H.-C.T."/>
            <person name="Winkler M.E."/>
        </authorList>
    </citation>
    <scope>NUCLEOTIDE SEQUENCE</scope>
</reference>
<protein>
    <recommendedName>
        <fullName evidence="2">Electron transfer flavoprotein alpha/beta-subunit N-terminal domain-containing protein</fullName>
    </recommendedName>
</protein>
<gene>
    <name evidence="1" type="ORF">METZ01_LOCUS351946</name>
</gene>
<accession>A0A382RP99</accession>
<evidence type="ECO:0008006" key="2">
    <source>
        <dbReference type="Google" id="ProtNLM"/>
    </source>
</evidence>
<dbReference type="EMBL" id="UINC01122956">
    <property type="protein sequence ID" value="SVC99092.1"/>
    <property type="molecule type" value="Genomic_DNA"/>
</dbReference>
<dbReference type="InterPro" id="IPR014729">
    <property type="entry name" value="Rossmann-like_a/b/a_fold"/>
</dbReference>
<feature type="non-terminal residue" evidence="1">
    <location>
        <position position="1"/>
    </location>
</feature>
<organism evidence="1">
    <name type="scientific">marine metagenome</name>
    <dbReference type="NCBI Taxonomy" id="408172"/>
    <lineage>
        <taxon>unclassified sequences</taxon>
        <taxon>metagenomes</taxon>
        <taxon>ecological metagenomes</taxon>
    </lineage>
</organism>